<comment type="pathway">
    <text evidence="4">Cofactor biosynthesis; NAD(+) biosynthesis; NAD(+) from nicotinamide D-ribonucleotide: step 1/1.</text>
</comment>
<dbReference type="GO" id="GO:0006163">
    <property type="term" value="P:purine nucleotide metabolic process"/>
    <property type="evidence" value="ECO:0007669"/>
    <property type="project" value="UniProtKB-ARBA"/>
</dbReference>
<feature type="compositionally biased region" description="Basic and acidic residues" evidence="24">
    <location>
        <begin position="835"/>
        <end position="854"/>
    </location>
</feature>
<evidence type="ECO:0000256" key="6">
    <source>
        <dbReference type="ARBA" id="ARBA00007064"/>
    </source>
</evidence>
<feature type="compositionally biased region" description="Basic and acidic residues" evidence="24">
    <location>
        <begin position="1244"/>
        <end position="1255"/>
    </location>
</feature>
<dbReference type="GO" id="GO:0005634">
    <property type="term" value="C:nucleus"/>
    <property type="evidence" value="ECO:0007669"/>
    <property type="project" value="UniProtKB-SubCell"/>
</dbReference>
<evidence type="ECO:0000256" key="19">
    <source>
        <dbReference type="ARBA" id="ARBA00048514"/>
    </source>
</evidence>
<dbReference type="GO" id="GO:0000309">
    <property type="term" value="F:nicotinamide-nucleotide adenylyltransferase activity"/>
    <property type="evidence" value="ECO:0007669"/>
    <property type="project" value="UniProtKB-EC"/>
</dbReference>
<evidence type="ECO:0000256" key="11">
    <source>
        <dbReference type="ARBA" id="ARBA00022679"/>
    </source>
</evidence>
<dbReference type="FunFam" id="3.40.50.620:FF:000101">
    <property type="entry name" value="Nicotinamide-nucleotide adenylyltransferase"/>
    <property type="match status" value="2"/>
</dbReference>
<feature type="compositionally biased region" description="Polar residues" evidence="24">
    <location>
        <begin position="586"/>
        <end position="596"/>
    </location>
</feature>
<evidence type="ECO:0000256" key="16">
    <source>
        <dbReference type="ARBA" id="ARBA00022842"/>
    </source>
</evidence>
<feature type="domain" description="Cytidyltransferase-like" evidence="25">
    <location>
        <begin position="294"/>
        <end position="511"/>
    </location>
</feature>
<protein>
    <recommendedName>
        <fullName evidence="22">Nicotinamide/nicotinic acid mononucleotide adenylyltransferase 1</fullName>
        <ecNumber evidence="8">2.7.7.1</ecNumber>
        <ecNumber evidence="7">2.7.7.18</ecNumber>
    </recommendedName>
    <alternativeName>
        <fullName evidence="23">Nicotinate-nucleotide adenylyltransferase 1</fullName>
    </alternativeName>
</protein>
<keyword evidence="27" id="KW-1185">Reference proteome</keyword>
<keyword evidence="18" id="KW-0539">Nucleus</keyword>
<dbReference type="GO" id="GO:0005524">
    <property type="term" value="F:ATP binding"/>
    <property type="evidence" value="ECO:0007669"/>
    <property type="project" value="UniProtKB-KW"/>
</dbReference>
<feature type="region of interest" description="Disordered" evidence="24">
    <location>
        <begin position="564"/>
        <end position="628"/>
    </location>
</feature>
<dbReference type="SUPFAM" id="SSF52374">
    <property type="entry name" value="Nucleotidylyl transferase"/>
    <property type="match status" value="2"/>
</dbReference>
<evidence type="ECO:0000256" key="14">
    <source>
        <dbReference type="ARBA" id="ARBA00022833"/>
    </source>
</evidence>
<evidence type="ECO:0000256" key="22">
    <source>
        <dbReference type="ARBA" id="ARBA00074014"/>
    </source>
</evidence>
<dbReference type="InterPro" id="IPR004821">
    <property type="entry name" value="Cyt_trans-like"/>
</dbReference>
<dbReference type="Proteomes" id="UP001627154">
    <property type="component" value="Unassembled WGS sequence"/>
</dbReference>
<comment type="cofactor">
    <cofactor evidence="2">
        <name>Zn(2+)</name>
        <dbReference type="ChEBI" id="CHEBI:29105"/>
    </cofactor>
</comment>
<dbReference type="GO" id="GO:0019363">
    <property type="term" value="P:pyridine nucleotide biosynthetic process"/>
    <property type="evidence" value="ECO:0007669"/>
    <property type="project" value="UniProtKB-KW"/>
</dbReference>
<keyword evidence="15" id="KW-0067">ATP-binding</keyword>
<dbReference type="PANTHER" id="PTHR12039">
    <property type="entry name" value="NICOTINAMIDE MONONUCLEOTIDE ADENYLYLTRANSFERASE"/>
    <property type="match status" value="1"/>
</dbReference>
<evidence type="ECO:0000256" key="13">
    <source>
        <dbReference type="ARBA" id="ARBA00022741"/>
    </source>
</evidence>
<feature type="compositionally biased region" description="Basic and acidic residues" evidence="24">
    <location>
        <begin position="1166"/>
        <end position="1175"/>
    </location>
</feature>
<evidence type="ECO:0000256" key="8">
    <source>
        <dbReference type="ARBA" id="ARBA00012390"/>
    </source>
</evidence>
<comment type="caution">
    <text evidence="26">The sequence shown here is derived from an EMBL/GenBank/DDBJ whole genome shotgun (WGS) entry which is preliminary data.</text>
</comment>
<feature type="region of interest" description="Disordered" evidence="24">
    <location>
        <begin position="391"/>
        <end position="413"/>
    </location>
</feature>
<keyword evidence="11" id="KW-0808">Transferase</keyword>
<dbReference type="EC" id="2.7.7.18" evidence="7"/>
<feature type="compositionally biased region" description="Low complexity" evidence="24">
    <location>
        <begin position="763"/>
        <end position="775"/>
    </location>
</feature>
<dbReference type="NCBIfam" id="TIGR00482">
    <property type="entry name" value="nicotinate (nicotinamide) nucleotide adenylyltransferase"/>
    <property type="match status" value="1"/>
</dbReference>
<gene>
    <name evidence="26" type="ORF">TKK_009688</name>
</gene>
<organism evidence="26 27">
    <name type="scientific">Trichogramma kaykai</name>
    <dbReference type="NCBI Taxonomy" id="54128"/>
    <lineage>
        <taxon>Eukaryota</taxon>
        <taxon>Metazoa</taxon>
        <taxon>Ecdysozoa</taxon>
        <taxon>Arthropoda</taxon>
        <taxon>Hexapoda</taxon>
        <taxon>Insecta</taxon>
        <taxon>Pterygota</taxon>
        <taxon>Neoptera</taxon>
        <taxon>Endopterygota</taxon>
        <taxon>Hymenoptera</taxon>
        <taxon>Apocrita</taxon>
        <taxon>Proctotrupomorpha</taxon>
        <taxon>Chalcidoidea</taxon>
        <taxon>Trichogrammatidae</taxon>
        <taxon>Trichogramma</taxon>
    </lineage>
</organism>
<feature type="region of interest" description="Disordered" evidence="24">
    <location>
        <begin position="1166"/>
        <end position="1312"/>
    </location>
</feature>
<feature type="compositionally biased region" description="Acidic residues" evidence="24">
    <location>
        <begin position="1291"/>
        <end position="1301"/>
    </location>
</feature>
<evidence type="ECO:0000313" key="27">
    <source>
        <dbReference type="Proteomes" id="UP001627154"/>
    </source>
</evidence>
<evidence type="ECO:0000256" key="15">
    <source>
        <dbReference type="ARBA" id="ARBA00022840"/>
    </source>
</evidence>
<feature type="region of interest" description="Disordered" evidence="24">
    <location>
        <begin position="830"/>
        <end position="869"/>
    </location>
</feature>
<evidence type="ECO:0000259" key="25">
    <source>
        <dbReference type="Pfam" id="PF01467"/>
    </source>
</evidence>
<keyword evidence="12" id="KW-0548">Nucleotidyltransferase</keyword>
<feature type="compositionally biased region" description="Basic and acidic residues" evidence="24">
    <location>
        <begin position="1218"/>
        <end position="1230"/>
    </location>
</feature>
<dbReference type="InterPro" id="IPR051182">
    <property type="entry name" value="Euk_NMN_adenylyltrnsfrase"/>
</dbReference>
<dbReference type="GO" id="GO:0004515">
    <property type="term" value="F:nicotinate-nucleotide adenylyltransferase activity"/>
    <property type="evidence" value="ECO:0007669"/>
    <property type="project" value="UniProtKB-EC"/>
</dbReference>
<accession>A0ABD2WU19</accession>
<feature type="compositionally biased region" description="Polar residues" evidence="24">
    <location>
        <begin position="617"/>
        <end position="628"/>
    </location>
</feature>
<evidence type="ECO:0000256" key="5">
    <source>
        <dbReference type="ARBA" id="ARBA00005019"/>
    </source>
</evidence>
<dbReference type="EMBL" id="JBJJXI010000072">
    <property type="protein sequence ID" value="KAL3396255.1"/>
    <property type="molecule type" value="Genomic_DNA"/>
</dbReference>
<feature type="compositionally biased region" description="Low complexity" evidence="24">
    <location>
        <begin position="597"/>
        <end position="610"/>
    </location>
</feature>
<evidence type="ECO:0000256" key="17">
    <source>
        <dbReference type="ARBA" id="ARBA00023027"/>
    </source>
</evidence>
<dbReference type="Pfam" id="PF01467">
    <property type="entry name" value="CTP_transf_like"/>
    <property type="match status" value="2"/>
</dbReference>
<comment type="catalytic activity">
    <reaction evidence="19">
        <text>nicotinate beta-D-ribonucleotide + ATP + H(+) = deamido-NAD(+) + diphosphate</text>
        <dbReference type="Rhea" id="RHEA:22860"/>
        <dbReference type="ChEBI" id="CHEBI:15378"/>
        <dbReference type="ChEBI" id="CHEBI:30616"/>
        <dbReference type="ChEBI" id="CHEBI:33019"/>
        <dbReference type="ChEBI" id="CHEBI:57502"/>
        <dbReference type="ChEBI" id="CHEBI:58437"/>
        <dbReference type="EC" id="2.7.7.18"/>
    </reaction>
    <physiologicalReaction direction="left-to-right" evidence="19">
        <dbReference type="Rhea" id="RHEA:22861"/>
    </physiologicalReaction>
    <physiologicalReaction direction="right-to-left" evidence="19">
        <dbReference type="Rhea" id="RHEA:22862"/>
    </physiologicalReaction>
</comment>
<sequence>MERNNGNTENMTINRVILMCCGKFNPPTNMHLRMFERARDHLHSLKTYAVVGGIIVPTNNLSSSNINDLAHNKTRCDLMELAVKSHDWVRLSKWHVSQSNWKTLKDIVSYHQNILDSFINNDIDNNINDKDTDWIPPSIKDKTDNRPVRIKLLGNSDLLESFSEPDWPEKKDMLKMVRYVSDHLSVLEEFELVIVENVGCDLSKIVYESDVLYKFMHKIHLVTEWIPYEGSCARVRRALQRGESVKYFLPQTVINKIDELQFFQVQKWSSKNKAIADPSAKMDKLVGRVLLMSCGSYNPPTHMHLRMFERARDHLHKLGTHVVVGGVISPVHDDYGKKDLAKSKDRCEMLRLALGDSDWIRLSTWETQQKGWTRTRASLEHHQRCIDSWINQDDANNSNSPAQNNQTSEQDDDLKWIPEKVRSNEPDETQEVQIKLLCGGDLLESFSKPGLWDEADIAEIVGRYGLIVITREGSNPYKFIYDSDVLSKHLHNIQIVTEWIPNEVSSTRIRRALKRGESVKYLLQDPVIDYIYRESLYDAHKPSTIKLELSSNYSSTDCLDDATYEHNDDIDDDDDDDDDNAFLATPSPSDVTMQEQTSSTRAIATTTTTDSAEKNLPSHNSKSLSSTDADTELAREKFFRSLVNDSLNFVESSTASSLLLLQQTSREALSLLDTTFNSQLELPSSARARNELLAFEDTTMTTTTTESELATLCGDNTYSDDRDDVDDDDDALSITYEESSDDINELSVKTSKDRDNVLPEELAAAAASSSSGSGSNIKGGGDDTNVNSSALPPQPAPSSFEPLDDSDEQTAKFETNLEIDGKYLKSLVSTKKSAKKIDDEESPKSDGKEIKGNEPHPQQQPQQPVDESKKWSEKLFDEDLSYIKRLRLIINKPVDAQVVQQRQLQGSLDSINLKNENALVMRRATIESMSKKSKSFESIKRNPQPLPIDENDDDTVTVAPVATGRFKSDSTSQLITLPDLDTQTEDYCTCCLAADELQQQQQLQASSTELFYTMRSNLSSPDSTECDICSSCNLRDSTEALNNKSSDLQAVAQSLHENTELCEICGEPATSAEEILTDEQPMSLGYLAVDRHAAPLGLPKAKSVMEISRDFYRMSTFDEDRYGVDVDNVGGLRDCKLRASLDVCNKPEPLYVNVIPRHQLIEHHRSSRLRAEQPNHEQSAFRCVPRDEQQQQQSMSRSLSIGGHRRLSRRGSYPKKNNVVDRQQEKRRFSSVDNLQNRTSFRTSGEKFSRSRDNRFMTSADSIKPRTSRSRSLRRSADNVGRFCSSGDNLDSLEETADTDENGATTTTTTDGEKCTRLKIRDSDMIKMILTKHGIKIISQKETVL</sequence>
<evidence type="ECO:0000313" key="26">
    <source>
        <dbReference type="EMBL" id="KAL3396255.1"/>
    </source>
</evidence>
<dbReference type="PANTHER" id="PTHR12039:SF0">
    <property type="entry name" value="NICOTINAMIDE-NUCLEOTIDE ADENYLYLTRANSFERASE"/>
    <property type="match status" value="1"/>
</dbReference>
<dbReference type="Gene3D" id="3.40.50.620">
    <property type="entry name" value="HUPs"/>
    <property type="match status" value="2"/>
</dbReference>
<evidence type="ECO:0000256" key="4">
    <source>
        <dbReference type="ARBA" id="ARBA00004658"/>
    </source>
</evidence>
<comment type="similarity">
    <text evidence="6">Belongs to the eukaryotic NMN adenylyltransferase family.</text>
</comment>
<evidence type="ECO:0000256" key="3">
    <source>
        <dbReference type="ARBA" id="ARBA00004123"/>
    </source>
</evidence>
<evidence type="ECO:0000256" key="10">
    <source>
        <dbReference type="ARBA" id="ARBA00022642"/>
    </source>
</evidence>
<evidence type="ECO:0000256" key="9">
    <source>
        <dbReference type="ARBA" id="ARBA00022553"/>
    </source>
</evidence>
<dbReference type="CDD" id="cd09286">
    <property type="entry name" value="NMNAT_Eukarya"/>
    <property type="match status" value="1"/>
</dbReference>
<comment type="catalytic activity">
    <reaction evidence="20">
        <text>beta-nicotinamide D-ribonucleotide + ATP + H(+) = diphosphate + NAD(+)</text>
        <dbReference type="Rhea" id="RHEA:21360"/>
        <dbReference type="ChEBI" id="CHEBI:14649"/>
        <dbReference type="ChEBI" id="CHEBI:15378"/>
        <dbReference type="ChEBI" id="CHEBI:30616"/>
        <dbReference type="ChEBI" id="CHEBI:33019"/>
        <dbReference type="ChEBI" id="CHEBI:57540"/>
        <dbReference type="EC" id="2.7.7.1"/>
    </reaction>
    <physiologicalReaction direction="left-to-right" evidence="20">
        <dbReference type="Rhea" id="RHEA:21361"/>
    </physiologicalReaction>
    <physiologicalReaction direction="right-to-left" evidence="20">
        <dbReference type="Rhea" id="RHEA:21362"/>
    </physiologicalReaction>
</comment>
<feature type="compositionally biased region" description="Basic residues" evidence="24">
    <location>
        <begin position="1203"/>
        <end position="1213"/>
    </location>
</feature>
<feature type="compositionally biased region" description="Acidic residues" evidence="24">
    <location>
        <begin position="564"/>
        <end position="580"/>
    </location>
</feature>
<keyword evidence="9" id="KW-0597">Phosphoprotein</keyword>
<comment type="pathway">
    <text evidence="5">Cofactor biosynthesis; NAD(+) biosynthesis; deamido-NAD(+) from nicotinate D-ribonucleotide: step 1/1.</text>
</comment>
<evidence type="ECO:0000256" key="2">
    <source>
        <dbReference type="ARBA" id="ARBA00001947"/>
    </source>
</evidence>
<feature type="compositionally biased region" description="Polar residues" evidence="24">
    <location>
        <begin position="1231"/>
        <end position="1243"/>
    </location>
</feature>
<dbReference type="EC" id="2.7.7.1" evidence="8"/>
<keyword evidence="16" id="KW-0460">Magnesium</keyword>
<feature type="compositionally biased region" description="Low complexity" evidence="24">
    <location>
        <begin position="393"/>
        <end position="406"/>
    </location>
</feature>
<reference evidence="26 27" key="1">
    <citation type="journal article" date="2024" name="bioRxiv">
        <title>A reference genome for Trichogramma kaykai: A tiny desert-dwelling parasitoid wasp with competing sex-ratio distorters.</title>
        <authorList>
            <person name="Culotta J."/>
            <person name="Lindsey A.R."/>
        </authorList>
    </citation>
    <scope>NUCLEOTIDE SEQUENCE [LARGE SCALE GENOMIC DNA]</scope>
    <source>
        <strain evidence="26 27">KSX58</strain>
    </source>
</reference>
<keyword evidence="10" id="KW-0662">Pyridine nucleotide biosynthesis</keyword>
<evidence type="ECO:0000256" key="18">
    <source>
        <dbReference type="ARBA" id="ARBA00023242"/>
    </source>
</evidence>
<keyword evidence="17" id="KW-0520">NAD</keyword>
<evidence type="ECO:0000256" key="20">
    <source>
        <dbReference type="ARBA" id="ARBA00048969"/>
    </source>
</evidence>
<comment type="subcellular location">
    <subcellularLocation>
        <location evidence="3">Nucleus</location>
    </subcellularLocation>
</comment>
<evidence type="ECO:0000256" key="23">
    <source>
        <dbReference type="ARBA" id="ARBA00079376"/>
    </source>
</evidence>
<name>A0ABD2WU19_9HYME</name>
<keyword evidence="14" id="KW-0862">Zinc</keyword>
<comment type="subunit">
    <text evidence="21">Homohexamer. Interacts with ADPRT/PARP1.</text>
</comment>
<proteinExistence type="inferred from homology"/>
<evidence type="ECO:0000256" key="21">
    <source>
        <dbReference type="ARBA" id="ARBA00064648"/>
    </source>
</evidence>
<evidence type="ECO:0000256" key="7">
    <source>
        <dbReference type="ARBA" id="ARBA00012389"/>
    </source>
</evidence>
<evidence type="ECO:0000256" key="24">
    <source>
        <dbReference type="SAM" id="MobiDB-lite"/>
    </source>
</evidence>
<dbReference type="InterPro" id="IPR014729">
    <property type="entry name" value="Rossmann-like_a/b/a_fold"/>
</dbReference>
<dbReference type="InterPro" id="IPR045094">
    <property type="entry name" value="NMNAT_euk"/>
</dbReference>
<feature type="domain" description="Cytidyltransferase-like" evidence="25">
    <location>
        <begin position="19"/>
        <end position="107"/>
    </location>
</feature>
<evidence type="ECO:0000256" key="12">
    <source>
        <dbReference type="ARBA" id="ARBA00022695"/>
    </source>
</evidence>
<comment type="cofactor">
    <cofactor evidence="1">
        <name>Mg(2+)</name>
        <dbReference type="ChEBI" id="CHEBI:18420"/>
    </cofactor>
</comment>
<keyword evidence="13" id="KW-0547">Nucleotide-binding</keyword>
<evidence type="ECO:0000256" key="1">
    <source>
        <dbReference type="ARBA" id="ARBA00001946"/>
    </source>
</evidence>
<feature type="region of interest" description="Disordered" evidence="24">
    <location>
        <begin position="763"/>
        <end position="808"/>
    </location>
</feature>
<feature type="region of interest" description="Disordered" evidence="24">
    <location>
        <begin position="934"/>
        <end position="953"/>
    </location>
</feature>
<dbReference type="InterPro" id="IPR005248">
    <property type="entry name" value="NadD/NMNAT"/>
</dbReference>